<dbReference type="STRING" id="3659.A0A0A0LEL1"/>
<proteinExistence type="inferred from homology"/>
<dbReference type="SUPFAM" id="SSF51069">
    <property type="entry name" value="Carbonic anhydrase"/>
    <property type="match status" value="1"/>
</dbReference>
<reference evidence="7 8" key="2">
    <citation type="journal article" date="2009" name="PLoS ONE">
        <title>An integrated genetic and cytogenetic map of the cucumber genome.</title>
        <authorList>
            <person name="Ren Y."/>
            <person name="Zhang Z."/>
            <person name="Liu J."/>
            <person name="Staub J.E."/>
            <person name="Han Y."/>
            <person name="Cheng Z."/>
            <person name="Li X."/>
            <person name="Lu J."/>
            <person name="Miao H."/>
            <person name="Kang H."/>
            <person name="Xie B."/>
            <person name="Gu X."/>
            <person name="Wang X."/>
            <person name="Du Y."/>
            <person name="Jin W."/>
            <person name="Huang S."/>
        </authorList>
    </citation>
    <scope>NUCLEOTIDE SEQUENCE [LARGE SCALE GENOMIC DNA]</scope>
    <source>
        <strain evidence="8">cv. 9930</strain>
    </source>
</reference>
<dbReference type="Gramene" id="KGN59137">
    <property type="protein sequence ID" value="KGN59137"/>
    <property type="gene ID" value="Csa_3G776970"/>
</dbReference>
<feature type="chain" id="PRO_5001972904" description="Alpha-carbonic anhydrase domain-containing protein" evidence="5">
    <location>
        <begin position="25"/>
        <end position="273"/>
    </location>
</feature>
<dbReference type="InterPro" id="IPR023561">
    <property type="entry name" value="Carbonic_anhydrase_a-class"/>
</dbReference>
<dbReference type="Pfam" id="PF00194">
    <property type="entry name" value="Carb_anhydrase"/>
    <property type="match status" value="1"/>
</dbReference>
<reference evidence="7 8" key="3">
    <citation type="journal article" date="2010" name="BMC Genomics">
        <title>Transcriptome sequencing and comparative analysis of cucumber flowers with different sex types.</title>
        <authorList>
            <person name="Guo S."/>
            <person name="Zheng Y."/>
            <person name="Joung J.G."/>
            <person name="Liu S."/>
            <person name="Zhang Z."/>
            <person name="Crasta O.R."/>
            <person name="Sobral B.W."/>
            <person name="Xu Y."/>
            <person name="Huang S."/>
            <person name="Fei Z."/>
        </authorList>
    </citation>
    <scope>NUCLEOTIDE SEQUENCE [LARGE SCALE GENOMIC DNA]</scope>
    <source>
        <strain evidence="8">cv. 9930</strain>
    </source>
</reference>
<dbReference type="InterPro" id="IPR001148">
    <property type="entry name" value="CA_dom"/>
</dbReference>
<dbReference type="OMA" id="GHTIQAN"/>
<evidence type="ECO:0000256" key="2">
    <source>
        <dbReference type="ARBA" id="ARBA00004470"/>
    </source>
</evidence>
<dbReference type="PANTHER" id="PTHR18952">
    <property type="entry name" value="CARBONIC ANHYDRASE"/>
    <property type="match status" value="1"/>
</dbReference>
<dbReference type="InterPro" id="IPR036398">
    <property type="entry name" value="CA_dom_sf"/>
</dbReference>
<feature type="domain" description="Alpha-carbonic anhydrase" evidence="6">
    <location>
        <begin position="30"/>
        <end position="268"/>
    </location>
</feature>
<dbReference type="EMBL" id="CM002924">
    <property type="protein sequence ID" value="KGN59137.1"/>
    <property type="molecule type" value="Genomic_DNA"/>
</dbReference>
<evidence type="ECO:0000259" key="6">
    <source>
        <dbReference type="PROSITE" id="PS51144"/>
    </source>
</evidence>
<comment type="function">
    <text evidence="1">Reversible hydration of carbon dioxide.</text>
</comment>
<evidence type="ECO:0000313" key="7">
    <source>
        <dbReference type="EMBL" id="KGN59137.1"/>
    </source>
</evidence>
<name>A0A0A0LEL1_CUCSA</name>
<dbReference type="GO" id="GO:0009570">
    <property type="term" value="C:chloroplast stroma"/>
    <property type="evidence" value="ECO:0007669"/>
    <property type="project" value="UniProtKB-SubCell"/>
</dbReference>
<dbReference type="GO" id="GO:0004089">
    <property type="term" value="F:carbonate dehydratase activity"/>
    <property type="evidence" value="ECO:0000318"/>
    <property type="project" value="GO_Central"/>
</dbReference>
<dbReference type="Gene3D" id="3.10.200.10">
    <property type="entry name" value="Alpha carbonic anhydrase"/>
    <property type="match status" value="1"/>
</dbReference>
<sequence length="273" mass="30241">MAPPFSSIFVVSLLFLGFFVQAHGHGVQSAAFTYEGSHGPQKWGSLSPSYAACSNGKLQSPVDISKDHSVFGKELQTLARKYSIANATLTNNGFNIGVHFWENSGGTAIIDGKNYILRQLHWHSPAEHRLNGEQYAAELHLIHQAEDGTLSVIAILLQIGEPEPLLAKIQDKLVELANEKCGGDEVAHVALGDLDTKHLRKKTRKYYRYIGSLTTPPCTENVIWNVLGKVRTISQQQLEALKAPLDPVYKNNARPVQPLNGRKIEIYDELSEY</sequence>
<dbReference type="OrthoDB" id="429145at2759"/>
<dbReference type="eggNOG" id="KOG0382">
    <property type="taxonomic scope" value="Eukaryota"/>
</dbReference>
<comment type="subcellular location">
    <subcellularLocation>
        <location evidence="2">Plastid</location>
        <location evidence="2">Chloroplast stroma</location>
    </subcellularLocation>
</comment>
<dbReference type="Proteomes" id="UP000029981">
    <property type="component" value="Chromosome 3"/>
</dbReference>
<comment type="catalytic activity">
    <reaction evidence="4">
        <text>hydrogencarbonate + H(+) = CO2 + H2O</text>
        <dbReference type="Rhea" id="RHEA:10748"/>
        <dbReference type="ChEBI" id="CHEBI:15377"/>
        <dbReference type="ChEBI" id="CHEBI:15378"/>
        <dbReference type="ChEBI" id="CHEBI:16526"/>
        <dbReference type="ChEBI" id="CHEBI:17544"/>
        <dbReference type="EC" id="4.2.1.1"/>
    </reaction>
</comment>
<feature type="signal peptide" evidence="5">
    <location>
        <begin position="1"/>
        <end position="24"/>
    </location>
</feature>
<dbReference type="AlphaFoldDB" id="A0A0A0LEL1"/>
<dbReference type="PROSITE" id="PS51144">
    <property type="entry name" value="ALPHA_CA_2"/>
    <property type="match status" value="1"/>
</dbReference>
<dbReference type="CDD" id="cd03124">
    <property type="entry name" value="alpha_CA_prokaryotic_like"/>
    <property type="match status" value="1"/>
</dbReference>
<evidence type="ECO:0000256" key="3">
    <source>
        <dbReference type="ARBA" id="ARBA00006365"/>
    </source>
</evidence>
<dbReference type="GO" id="GO:0008270">
    <property type="term" value="F:zinc ion binding"/>
    <property type="evidence" value="ECO:0007669"/>
    <property type="project" value="InterPro"/>
</dbReference>
<gene>
    <name evidence="7" type="ORF">Csa_3G776970</name>
</gene>
<evidence type="ECO:0000256" key="5">
    <source>
        <dbReference type="SAM" id="SignalP"/>
    </source>
</evidence>
<evidence type="ECO:0000256" key="4">
    <source>
        <dbReference type="ARBA" id="ARBA00048348"/>
    </source>
</evidence>
<evidence type="ECO:0000256" key="1">
    <source>
        <dbReference type="ARBA" id="ARBA00002904"/>
    </source>
</evidence>
<evidence type="ECO:0000313" key="8">
    <source>
        <dbReference type="Proteomes" id="UP000029981"/>
    </source>
</evidence>
<reference evidence="7 8" key="1">
    <citation type="journal article" date="2009" name="Nat. Genet.">
        <title>The genome of the cucumber, Cucumis sativus L.</title>
        <authorList>
            <person name="Huang S."/>
            <person name="Li R."/>
            <person name="Zhang Z."/>
            <person name="Li L."/>
            <person name="Gu X."/>
            <person name="Fan W."/>
            <person name="Lucas W.J."/>
            <person name="Wang X."/>
            <person name="Xie B."/>
            <person name="Ni P."/>
            <person name="Ren Y."/>
            <person name="Zhu H."/>
            <person name="Li J."/>
            <person name="Lin K."/>
            <person name="Jin W."/>
            <person name="Fei Z."/>
            <person name="Li G."/>
            <person name="Staub J."/>
            <person name="Kilian A."/>
            <person name="van der Vossen E.A."/>
            <person name="Wu Y."/>
            <person name="Guo J."/>
            <person name="He J."/>
            <person name="Jia Z."/>
            <person name="Ren Y."/>
            <person name="Tian G."/>
            <person name="Lu Y."/>
            <person name="Ruan J."/>
            <person name="Qian W."/>
            <person name="Wang M."/>
            <person name="Huang Q."/>
            <person name="Li B."/>
            <person name="Xuan Z."/>
            <person name="Cao J."/>
            <person name="Asan"/>
            <person name="Wu Z."/>
            <person name="Zhang J."/>
            <person name="Cai Q."/>
            <person name="Bai Y."/>
            <person name="Zhao B."/>
            <person name="Han Y."/>
            <person name="Li Y."/>
            <person name="Li X."/>
            <person name="Wang S."/>
            <person name="Shi Q."/>
            <person name="Liu S."/>
            <person name="Cho W.K."/>
            <person name="Kim J.Y."/>
            <person name="Xu Y."/>
            <person name="Heller-Uszynska K."/>
            <person name="Miao H."/>
            <person name="Cheng Z."/>
            <person name="Zhang S."/>
            <person name="Wu J."/>
            <person name="Yang Y."/>
            <person name="Kang H."/>
            <person name="Li M."/>
            <person name="Liang H."/>
            <person name="Ren X."/>
            <person name="Shi Z."/>
            <person name="Wen M."/>
            <person name="Jian M."/>
            <person name="Yang H."/>
            <person name="Zhang G."/>
            <person name="Yang Z."/>
            <person name="Chen R."/>
            <person name="Liu S."/>
            <person name="Li J."/>
            <person name="Ma L."/>
            <person name="Liu H."/>
            <person name="Zhou Y."/>
            <person name="Zhao J."/>
            <person name="Fang X."/>
            <person name="Li G."/>
            <person name="Fang L."/>
            <person name="Li Y."/>
            <person name="Liu D."/>
            <person name="Zheng H."/>
            <person name="Zhang Y."/>
            <person name="Qin N."/>
            <person name="Li Z."/>
            <person name="Yang G."/>
            <person name="Yang S."/>
            <person name="Bolund L."/>
            <person name="Kristiansen K."/>
            <person name="Zheng H."/>
            <person name="Li S."/>
            <person name="Zhang X."/>
            <person name="Yang H."/>
            <person name="Wang J."/>
            <person name="Sun R."/>
            <person name="Zhang B."/>
            <person name="Jiang S."/>
            <person name="Wang J."/>
            <person name="Du Y."/>
            <person name="Li S."/>
        </authorList>
    </citation>
    <scope>NUCLEOTIDE SEQUENCE [LARGE SCALE GENOMIC DNA]</scope>
    <source>
        <strain evidence="8">cv. 9930</strain>
    </source>
</reference>
<keyword evidence="8" id="KW-1185">Reference proteome</keyword>
<accession>A0A0A0LEL1</accession>
<organism evidence="7 8">
    <name type="scientific">Cucumis sativus</name>
    <name type="common">Cucumber</name>
    <dbReference type="NCBI Taxonomy" id="3659"/>
    <lineage>
        <taxon>Eukaryota</taxon>
        <taxon>Viridiplantae</taxon>
        <taxon>Streptophyta</taxon>
        <taxon>Embryophyta</taxon>
        <taxon>Tracheophyta</taxon>
        <taxon>Spermatophyta</taxon>
        <taxon>Magnoliopsida</taxon>
        <taxon>eudicotyledons</taxon>
        <taxon>Gunneridae</taxon>
        <taxon>Pentapetalae</taxon>
        <taxon>rosids</taxon>
        <taxon>fabids</taxon>
        <taxon>Cucurbitales</taxon>
        <taxon>Cucurbitaceae</taxon>
        <taxon>Benincaseae</taxon>
        <taxon>Cucumis</taxon>
    </lineage>
</organism>
<keyword evidence="5" id="KW-0732">Signal</keyword>
<protein>
    <recommendedName>
        <fullName evidence="6">Alpha-carbonic anhydrase domain-containing protein</fullName>
    </recommendedName>
</protein>
<reference evidence="7 8" key="4">
    <citation type="journal article" date="2011" name="BMC Genomics">
        <title>RNA-Seq improves annotation of protein-coding genes in the cucumber genome.</title>
        <authorList>
            <person name="Li Z."/>
            <person name="Zhang Z."/>
            <person name="Yan P."/>
            <person name="Huang S."/>
            <person name="Fei Z."/>
            <person name="Lin K."/>
        </authorList>
    </citation>
    <scope>NUCLEOTIDE SEQUENCE [LARGE SCALE GENOMIC DNA]</scope>
    <source>
        <strain evidence="8">cv. 9930</strain>
    </source>
</reference>
<comment type="similarity">
    <text evidence="3">Belongs to the alpha-class carbonic anhydrase family.</text>
</comment>
<dbReference type="SMART" id="SM01057">
    <property type="entry name" value="Carb_anhydrase"/>
    <property type="match status" value="1"/>
</dbReference>
<dbReference type="PANTHER" id="PTHR18952:SF236">
    <property type="entry name" value="ALPHA CARBONIC ANHYDRASE 1, CHLOROPLASTIC"/>
    <property type="match status" value="1"/>
</dbReference>
<dbReference type="InterPro" id="IPR041891">
    <property type="entry name" value="Alpha_CA_prokaryot-like"/>
</dbReference>